<dbReference type="InterPro" id="IPR053738">
    <property type="entry name" value="Lambda_capsid_assembly"/>
</dbReference>
<dbReference type="InterPro" id="IPR005564">
    <property type="entry name" value="Major_capsid_GpE"/>
</dbReference>
<gene>
    <name evidence="1" type="ORF">MM171A02435_0003</name>
</gene>
<sequence>MADEYLHPSDIKDAHVLTRMIEKKVEEQSIYDVPFAPIFATMQRKIKVATREFDPAGLAQFHADNANTPIVKGGGTVEERYMELVEISEKHVLSATDLIALESPDVSVAEGAARDIVKLGMQLRQRNIQRTKWMAYMAARDELVITYPDGGSITVDYDLNADGDNSDFSGSHLPTAAAAWNLAATDVLTDVYTWTKLIEDDLGMDSGECTMHLNKATWRYLKANTGIKAELSATNPRVITPRLPEIVEILEIAAIKIVNDFYKLEASSTTKYKYIPDGYVLITAPYVVNGIPIMEMYDGPVVQVRGSDLVVARNPGALTDIYVNEEQRAKNIRVSTARFPVMNYPAAFVYANVY</sequence>
<dbReference type="Pfam" id="PF03864">
    <property type="entry name" value="Phage_cap_E"/>
    <property type="match status" value="1"/>
</dbReference>
<name>A0A6M3X4U7_9ZZZZ</name>
<organism evidence="1">
    <name type="scientific">viral metagenome</name>
    <dbReference type="NCBI Taxonomy" id="1070528"/>
    <lineage>
        <taxon>unclassified sequences</taxon>
        <taxon>metagenomes</taxon>
        <taxon>organismal metagenomes</taxon>
    </lineage>
</organism>
<evidence type="ECO:0000313" key="1">
    <source>
        <dbReference type="EMBL" id="QJH92741.1"/>
    </source>
</evidence>
<accession>A0A6M3X4U7</accession>
<proteinExistence type="predicted"/>
<dbReference type="EMBL" id="MT143916">
    <property type="protein sequence ID" value="QJH92741.1"/>
    <property type="molecule type" value="Genomic_DNA"/>
</dbReference>
<protein>
    <submittedName>
        <fullName evidence="1">Putative capsid protein</fullName>
    </submittedName>
</protein>
<dbReference type="AlphaFoldDB" id="A0A6M3X4U7"/>
<dbReference type="Gene3D" id="3.90.1690.10">
    <property type="entry name" value="phage-related protein like domain"/>
    <property type="match status" value="1"/>
</dbReference>
<reference evidence="1" key="1">
    <citation type="submission" date="2020-03" db="EMBL/GenBank/DDBJ databases">
        <title>The deep terrestrial virosphere.</title>
        <authorList>
            <person name="Holmfeldt K."/>
            <person name="Nilsson E."/>
            <person name="Simone D."/>
            <person name="Lopez-Fernandez M."/>
            <person name="Wu X."/>
            <person name="de Brujin I."/>
            <person name="Lundin D."/>
            <person name="Andersson A."/>
            <person name="Bertilsson S."/>
            <person name="Dopson M."/>
        </authorList>
    </citation>
    <scope>NUCLEOTIDE SEQUENCE</scope>
    <source>
        <strain evidence="1">MM171A02435</strain>
    </source>
</reference>